<dbReference type="RefSeq" id="XP_046121108.1">
    <property type="nucleotide sequence ID" value="XM_046263016.1"/>
</dbReference>
<sequence>MAEDIPSLVDSIKGLRLAHGTTVLPCADSDRASSHQIILVDALRALIQSAEATNTHAREVLPLAKASPTLSSQDIAQLSSLRTRANALASITKTFSDACERFFVASITSLAVQETLARKMLSHFDDKVKSIARDVLNSAGDDTNVLREILEMCYSQSLHTSGTLHSDNYFIPLGEASLEWPYDPDFESEQYYEHEDRAADDGYAAAFRLRCERKSESERKQREEWIRFWVSALGNCPDGPTLFYPAAGQCRLADVPRYLFRAFDDASLGRSNKNVVASMESISTESLGSKRDLLSRPRERATRMLHKHLTNSCFGGEDTDNLMSWSSSLLFVLQYAIWRRRHFNSDPSDVKICMVDTRKFPHGQFARDKSLLREYSKAPKLDEEIKGFFDFRLGKPDYDNGEYISQGILHHTGRSSVVSLAQLTGAGLHDLYPEFANLEAMKLWTNRVKELRSIWSSEHTTTQSEIRIASEIGRVCFHGGNVPEGALLLLSFKNRKLRATTTTTAEVQDHRTELDELGPTEVQRYVKIARTMKLKAQGDSGALGWLASNDTSLLEMVFECT</sequence>
<dbReference type="InterPro" id="IPR056009">
    <property type="entry name" value="DUF7587"/>
</dbReference>
<reference evidence="2" key="1">
    <citation type="journal article" date="2021" name="IMA Fungus">
        <title>Genomic characterization of three marine fungi, including Emericellopsis atlantica sp. nov. with signatures of a generalist lifestyle and marine biomass degradation.</title>
        <authorList>
            <person name="Hagestad O.C."/>
            <person name="Hou L."/>
            <person name="Andersen J.H."/>
            <person name="Hansen E.H."/>
            <person name="Altermark B."/>
            <person name="Li C."/>
            <person name="Kuhnert E."/>
            <person name="Cox R.J."/>
            <person name="Crous P.W."/>
            <person name="Spatafora J.W."/>
            <person name="Lail K."/>
            <person name="Amirebrahimi M."/>
            <person name="Lipzen A."/>
            <person name="Pangilinan J."/>
            <person name="Andreopoulos W."/>
            <person name="Hayes R.D."/>
            <person name="Ng V."/>
            <person name="Grigoriev I.V."/>
            <person name="Jackson S.A."/>
            <person name="Sutton T.D.S."/>
            <person name="Dobson A.D.W."/>
            <person name="Rama T."/>
        </authorList>
    </citation>
    <scope>NUCLEOTIDE SEQUENCE</scope>
    <source>
        <strain evidence="2">TS7</strain>
    </source>
</reference>
<dbReference type="Proteomes" id="UP000887229">
    <property type="component" value="Unassembled WGS sequence"/>
</dbReference>
<keyword evidence="3" id="KW-1185">Reference proteome</keyword>
<name>A0A9P7ZRX7_9HYPO</name>
<evidence type="ECO:0000313" key="3">
    <source>
        <dbReference type="Proteomes" id="UP000887229"/>
    </source>
</evidence>
<evidence type="ECO:0000313" key="2">
    <source>
        <dbReference type="EMBL" id="KAG9257184.1"/>
    </source>
</evidence>
<dbReference type="OrthoDB" id="4152607at2759"/>
<accession>A0A9P7ZRX7</accession>
<protein>
    <recommendedName>
        <fullName evidence="1">DUF7587 domain-containing protein</fullName>
    </recommendedName>
</protein>
<comment type="caution">
    <text evidence="2">The sequence shown here is derived from an EMBL/GenBank/DDBJ whole genome shotgun (WGS) entry which is preliminary data.</text>
</comment>
<dbReference type="EMBL" id="MU251246">
    <property type="protein sequence ID" value="KAG9257184.1"/>
    <property type="molecule type" value="Genomic_DNA"/>
</dbReference>
<gene>
    <name evidence="2" type="ORF">F5Z01DRAFT_647920</name>
</gene>
<dbReference type="GeneID" id="70293919"/>
<dbReference type="AlphaFoldDB" id="A0A9P7ZRX7"/>
<feature type="domain" description="DUF7587" evidence="1">
    <location>
        <begin position="255"/>
        <end position="380"/>
    </location>
</feature>
<dbReference type="Pfam" id="PF24494">
    <property type="entry name" value="DUF7587"/>
    <property type="match status" value="1"/>
</dbReference>
<organism evidence="2 3">
    <name type="scientific">Emericellopsis atlantica</name>
    <dbReference type="NCBI Taxonomy" id="2614577"/>
    <lineage>
        <taxon>Eukaryota</taxon>
        <taxon>Fungi</taxon>
        <taxon>Dikarya</taxon>
        <taxon>Ascomycota</taxon>
        <taxon>Pezizomycotina</taxon>
        <taxon>Sordariomycetes</taxon>
        <taxon>Hypocreomycetidae</taxon>
        <taxon>Hypocreales</taxon>
        <taxon>Bionectriaceae</taxon>
        <taxon>Emericellopsis</taxon>
    </lineage>
</organism>
<proteinExistence type="predicted"/>
<evidence type="ECO:0000259" key="1">
    <source>
        <dbReference type="Pfam" id="PF24494"/>
    </source>
</evidence>